<dbReference type="InterPro" id="IPR000086">
    <property type="entry name" value="NUDIX_hydrolase_dom"/>
</dbReference>
<dbReference type="GO" id="GO:0046872">
    <property type="term" value="F:metal ion binding"/>
    <property type="evidence" value="ECO:0007669"/>
    <property type="project" value="UniProtKB-KW"/>
</dbReference>
<comment type="similarity">
    <text evidence="2">Belongs to the Nudix hydrolase family.</text>
</comment>
<dbReference type="InterPro" id="IPR015797">
    <property type="entry name" value="NUDIX_hydrolase-like_dom_sf"/>
</dbReference>
<evidence type="ECO:0000256" key="2">
    <source>
        <dbReference type="ARBA" id="ARBA00005582"/>
    </source>
</evidence>
<keyword evidence="3" id="KW-0479">Metal-binding</keyword>
<dbReference type="CDD" id="cd18886">
    <property type="entry name" value="NUDIX_MutT_Nudt1"/>
    <property type="match status" value="1"/>
</dbReference>
<dbReference type="EMBL" id="AP012337">
    <property type="protein sequence ID" value="BAL99197.1"/>
    <property type="molecule type" value="Genomic_DNA"/>
</dbReference>
<evidence type="ECO:0000256" key="1">
    <source>
        <dbReference type="ARBA" id="ARBA00001946"/>
    </source>
</evidence>
<feature type="domain" description="Nudix hydrolase" evidence="6">
    <location>
        <begin position="16"/>
        <end position="154"/>
    </location>
</feature>
<dbReference type="SUPFAM" id="SSF55811">
    <property type="entry name" value="Nudix"/>
    <property type="match status" value="1"/>
</dbReference>
<dbReference type="AlphaFoldDB" id="I0I1R0"/>
<dbReference type="GO" id="GO:0005737">
    <property type="term" value="C:cytoplasm"/>
    <property type="evidence" value="ECO:0007669"/>
    <property type="project" value="TreeGrafter"/>
</dbReference>
<reference evidence="7 8" key="1">
    <citation type="submission" date="2012-02" db="EMBL/GenBank/DDBJ databases">
        <title>Complete genome sequence of Caldilinea aerophila DSM 14535 (= NBRC 102666).</title>
        <authorList>
            <person name="Oguchi A."/>
            <person name="Hosoyama A."/>
            <person name="Sekine M."/>
            <person name="Fukai R."/>
            <person name="Kato Y."/>
            <person name="Nakamura S."/>
            <person name="Hanada S."/>
            <person name="Yamazaki S."/>
            <person name="Fujita N."/>
        </authorList>
    </citation>
    <scope>NUCLEOTIDE SEQUENCE [LARGE SCALE GENOMIC DNA]</scope>
    <source>
        <strain evidence="8">DSM 14535 / JCM 11387 / NBRC 104270 / STL-6-O1</strain>
    </source>
</reference>
<dbReference type="Pfam" id="PF00293">
    <property type="entry name" value="NUDIX"/>
    <property type="match status" value="1"/>
</dbReference>
<evidence type="ECO:0000256" key="5">
    <source>
        <dbReference type="ARBA" id="ARBA00022842"/>
    </source>
</evidence>
<dbReference type="PROSITE" id="PS51462">
    <property type="entry name" value="NUDIX"/>
    <property type="match status" value="1"/>
</dbReference>
<evidence type="ECO:0000256" key="3">
    <source>
        <dbReference type="ARBA" id="ARBA00022723"/>
    </source>
</evidence>
<evidence type="ECO:0000256" key="4">
    <source>
        <dbReference type="ARBA" id="ARBA00022801"/>
    </source>
</evidence>
<comment type="cofactor">
    <cofactor evidence="1">
        <name>Mg(2+)</name>
        <dbReference type="ChEBI" id="CHEBI:18420"/>
    </cofactor>
</comment>
<accession>I0I1R0</accession>
<evidence type="ECO:0000313" key="8">
    <source>
        <dbReference type="Proteomes" id="UP000007880"/>
    </source>
</evidence>
<dbReference type="PANTHER" id="PTHR43758">
    <property type="entry name" value="7,8-DIHYDRO-8-OXOGUANINE TRIPHOSPHATASE"/>
    <property type="match status" value="1"/>
</dbReference>
<gene>
    <name evidence="7" type="ordered locus">CLDAP_11580</name>
</gene>
<organism evidence="7 8">
    <name type="scientific">Caldilinea aerophila (strain DSM 14535 / JCM 11387 / NBRC 104270 / STL-6-O1)</name>
    <dbReference type="NCBI Taxonomy" id="926550"/>
    <lineage>
        <taxon>Bacteria</taxon>
        <taxon>Bacillati</taxon>
        <taxon>Chloroflexota</taxon>
        <taxon>Caldilineae</taxon>
        <taxon>Caldilineales</taxon>
        <taxon>Caldilineaceae</taxon>
        <taxon>Caldilinea</taxon>
    </lineage>
</organism>
<dbReference type="RefSeq" id="WP_014432438.1">
    <property type="nucleotide sequence ID" value="NC_017079.1"/>
</dbReference>
<dbReference type="InterPro" id="IPR020084">
    <property type="entry name" value="NUDIX_hydrolase_CS"/>
</dbReference>
<sequence>MNISEQGARESSARHLVTPRVLIFLTSVNPTTGEREVLLLKGAPTKRLWANKYNGLGGHVEPTEDVYTAAVREVWEEAGIEVKTLTLRGIVTIDTGFDEFGRRPGVLMFVFVGETSERTVWPSTEGTLSWVAIDALTGYSLVDDLFELLPRALEGPFFFGHYSPLSDGTLRYTFRSSGTDPSA</sequence>
<evidence type="ECO:0000259" key="6">
    <source>
        <dbReference type="PROSITE" id="PS51462"/>
    </source>
</evidence>
<dbReference type="Proteomes" id="UP000007880">
    <property type="component" value="Chromosome"/>
</dbReference>
<dbReference type="PANTHER" id="PTHR43758:SF2">
    <property type="entry name" value="OXIDIZED PURINE NUCLEOSIDE TRIPHOSPHATE HYDROLASE"/>
    <property type="match status" value="1"/>
</dbReference>
<keyword evidence="4" id="KW-0378">Hydrolase</keyword>
<keyword evidence="8" id="KW-1185">Reference proteome</keyword>
<dbReference type="GO" id="GO:0016818">
    <property type="term" value="F:hydrolase activity, acting on acid anhydrides, in phosphorus-containing anhydrides"/>
    <property type="evidence" value="ECO:0007669"/>
    <property type="project" value="TreeGrafter"/>
</dbReference>
<dbReference type="Gene3D" id="3.90.79.10">
    <property type="entry name" value="Nucleoside Triphosphate Pyrophosphohydrolase"/>
    <property type="match status" value="1"/>
</dbReference>
<dbReference type="STRING" id="926550.CLDAP_11580"/>
<keyword evidence="5" id="KW-0460">Magnesium</keyword>
<dbReference type="HOGENOM" id="CLU_1472605_0_0_0"/>
<protein>
    <recommendedName>
        <fullName evidence="6">Nudix hydrolase domain-containing protein</fullName>
    </recommendedName>
</protein>
<dbReference type="PROSITE" id="PS00893">
    <property type="entry name" value="NUDIX_BOX"/>
    <property type="match status" value="1"/>
</dbReference>
<name>I0I1R0_CALAS</name>
<dbReference type="KEGG" id="cap:CLDAP_11580"/>
<evidence type="ECO:0000313" key="7">
    <source>
        <dbReference type="EMBL" id="BAL99197.1"/>
    </source>
</evidence>
<dbReference type="eggNOG" id="COG0494">
    <property type="taxonomic scope" value="Bacteria"/>
</dbReference>
<dbReference type="OrthoDB" id="9804563at2"/>
<proteinExistence type="inferred from homology"/>